<dbReference type="AlphaFoldDB" id="A0A3G3IIR3"/>
<name>A0A3G3IIR3_9ARCH</name>
<dbReference type="SUPFAM" id="SSF102712">
    <property type="entry name" value="JAB1/MPN domain"/>
    <property type="match status" value="1"/>
</dbReference>
<dbReference type="EMBL" id="CP017686">
    <property type="protein sequence ID" value="AYQ55641.1"/>
    <property type="molecule type" value="Genomic_DNA"/>
</dbReference>
<dbReference type="Proteomes" id="UP000273278">
    <property type="component" value="Chromosome"/>
</dbReference>
<dbReference type="GeneID" id="41322305"/>
<dbReference type="OMA" id="HPNEYMG"/>
<evidence type="ECO:0000313" key="1">
    <source>
        <dbReference type="EMBL" id="AYQ55641.1"/>
    </source>
</evidence>
<accession>A0A3G3IIR3</accession>
<evidence type="ECO:0008006" key="3">
    <source>
        <dbReference type="Google" id="ProtNLM"/>
    </source>
</evidence>
<protein>
    <recommendedName>
        <fullName evidence="3">Metal-dependent protease of the PAD1/JAB1 superfamily</fullName>
    </recommendedName>
</protein>
<sequence>MNRIRGVSIDFIDSLNESAKSTYPDEFICLHREHDGVIDELVMLPGTIFGDSHSVIFDWMDPVDFHRSGSAHSHPGYSNEASDDDKDVFGSMGGIHFITCQPYDRHSWRAYNSAGEPIHLDILYADGTVADV</sequence>
<gene>
    <name evidence="1" type="ORF">BKD89_07535</name>
</gene>
<dbReference type="RefSeq" id="WP_015505421.1">
    <property type="nucleotide sequence ID" value="NZ_CAYARL010000009.1"/>
</dbReference>
<evidence type="ECO:0000313" key="2">
    <source>
        <dbReference type="Proteomes" id="UP000273278"/>
    </source>
</evidence>
<proteinExistence type="predicted"/>
<reference evidence="1 2" key="1">
    <citation type="submission" date="2016-10" db="EMBL/GenBank/DDBJ databases">
        <title>Complete genome of the TMA-utilizing, human hosted archaeon Methanomethylophilus alvus Gen. nov, sp. nov., strain Mx-05, derived from a pure culture.</title>
        <authorList>
            <person name="Brugere J.-F."/>
            <person name="Ben Hania W."/>
            <person name="Chaudhary P.P."/>
            <person name="Gaci N."/>
            <person name="Borrel G."/>
            <person name="Cao Van Tuat L."/>
            <person name="Fardeau M.-L."/>
            <person name="Harris H.M.B."/>
            <person name="O'Toole P.W."/>
            <person name="Ollivier B."/>
        </authorList>
    </citation>
    <scope>NUCLEOTIDE SEQUENCE [LARGE SCALE GENOMIC DNA]</scope>
    <source>
        <strain evidence="1 2">Mx-05</strain>
    </source>
</reference>
<organism evidence="1 2">
    <name type="scientific">Methanomethylophilus alvi</name>
    <dbReference type="NCBI Taxonomy" id="1291540"/>
    <lineage>
        <taxon>Archaea</taxon>
        <taxon>Methanobacteriati</taxon>
        <taxon>Thermoplasmatota</taxon>
        <taxon>Thermoplasmata</taxon>
        <taxon>Methanomassiliicoccales</taxon>
        <taxon>Methanomethylophilaceae</taxon>
        <taxon>Methanomethylophilus</taxon>
    </lineage>
</organism>
<dbReference type="Gene3D" id="3.40.140.10">
    <property type="entry name" value="Cytidine Deaminase, domain 2"/>
    <property type="match status" value="1"/>
</dbReference>